<dbReference type="GO" id="GO:0005634">
    <property type="term" value="C:nucleus"/>
    <property type="evidence" value="ECO:0007669"/>
    <property type="project" value="UniProtKB-SubCell"/>
</dbReference>
<accession>A0A0M3JC70</accession>
<evidence type="ECO:0000256" key="1">
    <source>
        <dbReference type="ARBA" id="ARBA00004123"/>
    </source>
</evidence>
<evidence type="ECO:0000256" key="2">
    <source>
        <dbReference type="ARBA" id="ARBA00007925"/>
    </source>
</evidence>
<dbReference type="PANTHER" id="PTHR13489">
    <property type="entry name" value="MINI-CHROMOSOME MAINTENANCE COMPLEX-BINDING PROTEIN"/>
    <property type="match status" value="1"/>
</dbReference>
<keyword evidence="6" id="KW-1185">Reference proteome</keyword>
<dbReference type="GO" id="GO:0003682">
    <property type="term" value="F:chromatin binding"/>
    <property type="evidence" value="ECO:0007669"/>
    <property type="project" value="TreeGrafter"/>
</dbReference>
<dbReference type="Proteomes" id="UP000267096">
    <property type="component" value="Unassembled WGS sequence"/>
</dbReference>
<evidence type="ECO:0000313" key="5">
    <source>
        <dbReference type="EMBL" id="VDK24851.1"/>
    </source>
</evidence>
<evidence type="ECO:0000256" key="3">
    <source>
        <dbReference type="ARBA" id="ARBA00015405"/>
    </source>
</evidence>
<dbReference type="EMBL" id="UYRR01009358">
    <property type="protein sequence ID" value="VDK24851.1"/>
    <property type="molecule type" value="Genomic_DNA"/>
</dbReference>
<evidence type="ECO:0000313" key="7">
    <source>
        <dbReference type="WBParaSite" id="ASIM_0000520001-mRNA-1"/>
    </source>
</evidence>
<dbReference type="PANTHER" id="PTHR13489:SF0">
    <property type="entry name" value="MINI-CHROMOSOME MAINTENANCE COMPLEX-BINDING PROTEIN"/>
    <property type="match status" value="1"/>
</dbReference>
<dbReference type="WBParaSite" id="ASIM_0000520001-mRNA-1">
    <property type="protein sequence ID" value="ASIM_0000520001-mRNA-1"/>
    <property type="gene ID" value="ASIM_0000520001"/>
</dbReference>
<reference evidence="7" key="1">
    <citation type="submission" date="2017-02" db="UniProtKB">
        <authorList>
            <consortium name="WormBaseParasite"/>
        </authorList>
    </citation>
    <scope>IDENTIFICATION</scope>
</reference>
<evidence type="ECO:0000256" key="4">
    <source>
        <dbReference type="ARBA" id="ARBA00023242"/>
    </source>
</evidence>
<keyword evidence="4" id="KW-0539">Nucleus</keyword>
<gene>
    <name evidence="5" type="ORF">ASIM_LOCUS5004</name>
</gene>
<comment type="subcellular location">
    <subcellularLocation>
        <location evidence="1">Nucleus</location>
    </subcellularLocation>
</comment>
<sequence length="100" mass="11929">MLREYDNKQMRQMRYALLRSRKAVKDVQIGDEINKLISEGFIRMRESHSREDASAQLHRLLTLGRLLAAIDCKKELDEECWNRARKMEAKRRVDLAELLR</sequence>
<dbReference type="InterPro" id="IPR019140">
    <property type="entry name" value="MCM_complex-bd"/>
</dbReference>
<evidence type="ECO:0000313" key="6">
    <source>
        <dbReference type="Proteomes" id="UP000267096"/>
    </source>
</evidence>
<dbReference type="GO" id="GO:0006261">
    <property type="term" value="P:DNA-templated DNA replication"/>
    <property type="evidence" value="ECO:0007669"/>
    <property type="project" value="TreeGrafter"/>
</dbReference>
<dbReference type="AlphaFoldDB" id="A0A0M3JC70"/>
<name>A0A0M3JC70_ANISI</name>
<dbReference type="Pfam" id="PF09739">
    <property type="entry name" value="MCM_bind"/>
    <property type="match status" value="1"/>
</dbReference>
<organism evidence="7">
    <name type="scientific">Anisakis simplex</name>
    <name type="common">Herring worm</name>
    <dbReference type="NCBI Taxonomy" id="6269"/>
    <lineage>
        <taxon>Eukaryota</taxon>
        <taxon>Metazoa</taxon>
        <taxon>Ecdysozoa</taxon>
        <taxon>Nematoda</taxon>
        <taxon>Chromadorea</taxon>
        <taxon>Rhabditida</taxon>
        <taxon>Spirurina</taxon>
        <taxon>Ascaridomorpha</taxon>
        <taxon>Ascaridoidea</taxon>
        <taxon>Anisakidae</taxon>
        <taxon>Anisakis</taxon>
        <taxon>Anisakis simplex complex</taxon>
    </lineage>
</organism>
<reference evidence="5 6" key="2">
    <citation type="submission" date="2018-11" db="EMBL/GenBank/DDBJ databases">
        <authorList>
            <consortium name="Pathogen Informatics"/>
        </authorList>
    </citation>
    <scope>NUCLEOTIDE SEQUENCE [LARGE SCALE GENOMIC DNA]</scope>
</reference>
<comment type="similarity">
    <text evidence="2">Belongs to the MCMBP family.</text>
</comment>
<protein>
    <recommendedName>
        <fullName evidence="3">Mini-chromosome maintenance complex-binding protein</fullName>
    </recommendedName>
</protein>
<proteinExistence type="inferred from homology"/>